<comment type="caution">
    <text evidence="2">The sequence shown here is derived from an EMBL/GenBank/DDBJ whole genome shotgun (WGS) entry which is preliminary data.</text>
</comment>
<evidence type="ECO:0000313" key="2">
    <source>
        <dbReference type="EMBL" id="MFE9604934.1"/>
    </source>
</evidence>
<dbReference type="Pfam" id="PF12697">
    <property type="entry name" value="Abhydrolase_6"/>
    <property type="match status" value="1"/>
</dbReference>
<dbReference type="EMBL" id="JBIAHM010000018">
    <property type="protein sequence ID" value="MFE9604934.1"/>
    <property type="molecule type" value="Genomic_DNA"/>
</dbReference>
<dbReference type="InterPro" id="IPR000073">
    <property type="entry name" value="AB_hydrolase_1"/>
</dbReference>
<dbReference type="PANTHER" id="PTHR43689:SF8">
    <property type="entry name" value="ALPHA_BETA-HYDROLASES SUPERFAMILY PROTEIN"/>
    <property type="match status" value="1"/>
</dbReference>
<dbReference type="Gene3D" id="3.40.50.1820">
    <property type="entry name" value="alpha/beta hydrolase"/>
    <property type="match status" value="1"/>
</dbReference>
<dbReference type="GO" id="GO:0016787">
    <property type="term" value="F:hydrolase activity"/>
    <property type="evidence" value="ECO:0007669"/>
    <property type="project" value="UniProtKB-KW"/>
</dbReference>
<dbReference type="SUPFAM" id="SSF53474">
    <property type="entry name" value="alpha/beta-Hydrolases"/>
    <property type="match status" value="1"/>
</dbReference>
<keyword evidence="3" id="KW-1185">Reference proteome</keyword>
<feature type="domain" description="AB hydrolase-1" evidence="1">
    <location>
        <begin position="19"/>
        <end position="256"/>
    </location>
</feature>
<dbReference type="Proteomes" id="UP001601303">
    <property type="component" value="Unassembled WGS sequence"/>
</dbReference>
<sequence length="264" mass="28457">MTETWDVRRAGPADAERRVLMIPGGMCTTEFYAEIMAEPALAELELTAVTMPGFGPTRAPADVTMDNYAQLLAGRAAEARSDVVVGHSLGANVAIEMAAAGLFTGPLVLLSPTFSRGDEATFLAVMDVLGRVPVLGSLVWSGMLKLLPKAMKKDMARSLPPERAQALAEVLGSNDPATCRRIVRRYYEYLDRHRALVTRLCASGVPAWVVRGDHDEIGLTDAERDELVACPHIRMVTVPDAGHLLLVEQPARVAEVVLAASRSL</sequence>
<protein>
    <submittedName>
        <fullName evidence="2">Alpha/beta fold hydrolase</fullName>
    </submittedName>
</protein>
<dbReference type="PANTHER" id="PTHR43689">
    <property type="entry name" value="HYDROLASE"/>
    <property type="match status" value="1"/>
</dbReference>
<organism evidence="2 3">
    <name type="scientific">Streptomyces hokutonensis</name>
    <dbReference type="NCBI Taxonomy" id="1306990"/>
    <lineage>
        <taxon>Bacteria</taxon>
        <taxon>Bacillati</taxon>
        <taxon>Actinomycetota</taxon>
        <taxon>Actinomycetes</taxon>
        <taxon>Kitasatosporales</taxon>
        <taxon>Streptomycetaceae</taxon>
        <taxon>Streptomyces</taxon>
    </lineage>
</organism>
<dbReference type="InterPro" id="IPR029058">
    <property type="entry name" value="AB_hydrolase_fold"/>
</dbReference>
<dbReference type="RefSeq" id="WP_388113783.1">
    <property type="nucleotide sequence ID" value="NZ_JBIAHM010000018.1"/>
</dbReference>
<accession>A0ABW6MGQ1</accession>
<gene>
    <name evidence="2" type="ORF">ACFYNQ_41125</name>
</gene>
<evidence type="ECO:0000313" key="3">
    <source>
        <dbReference type="Proteomes" id="UP001601303"/>
    </source>
</evidence>
<reference evidence="2 3" key="1">
    <citation type="submission" date="2024-10" db="EMBL/GenBank/DDBJ databases">
        <title>The Natural Products Discovery Center: Release of the First 8490 Sequenced Strains for Exploring Actinobacteria Biosynthetic Diversity.</title>
        <authorList>
            <person name="Kalkreuter E."/>
            <person name="Kautsar S.A."/>
            <person name="Yang D."/>
            <person name="Bader C.D."/>
            <person name="Teijaro C.N."/>
            <person name="Fluegel L."/>
            <person name="Davis C.M."/>
            <person name="Simpson J.R."/>
            <person name="Lauterbach L."/>
            <person name="Steele A.D."/>
            <person name="Gui C."/>
            <person name="Meng S."/>
            <person name="Li G."/>
            <person name="Viehrig K."/>
            <person name="Ye F."/>
            <person name="Su P."/>
            <person name="Kiefer A.F."/>
            <person name="Nichols A."/>
            <person name="Cepeda A.J."/>
            <person name="Yan W."/>
            <person name="Fan B."/>
            <person name="Jiang Y."/>
            <person name="Adhikari A."/>
            <person name="Zheng C.-J."/>
            <person name="Schuster L."/>
            <person name="Cowan T.M."/>
            <person name="Smanski M.J."/>
            <person name="Chevrette M.G."/>
            <person name="De Carvalho L.P.S."/>
            <person name="Shen B."/>
        </authorList>
    </citation>
    <scope>NUCLEOTIDE SEQUENCE [LARGE SCALE GENOMIC DNA]</scope>
    <source>
        <strain evidence="2 3">NPDC006488</strain>
    </source>
</reference>
<evidence type="ECO:0000259" key="1">
    <source>
        <dbReference type="Pfam" id="PF12697"/>
    </source>
</evidence>
<name>A0ABW6MGQ1_9ACTN</name>
<keyword evidence="2" id="KW-0378">Hydrolase</keyword>
<proteinExistence type="predicted"/>